<dbReference type="SUPFAM" id="SSF53850">
    <property type="entry name" value="Periplasmic binding protein-like II"/>
    <property type="match status" value="1"/>
</dbReference>
<comment type="similarity">
    <text evidence="1">Belongs to the UPF0065 (bug) family.</text>
</comment>
<dbReference type="Proteomes" id="UP000037442">
    <property type="component" value="Unassembled WGS sequence"/>
</dbReference>
<dbReference type="PANTHER" id="PTHR42928:SF5">
    <property type="entry name" value="BLR1237 PROTEIN"/>
    <property type="match status" value="1"/>
</dbReference>
<dbReference type="PANTHER" id="PTHR42928">
    <property type="entry name" value="TRICARBOXYLATE-BINDING PROTEIN"/>
    <property type="match status" value="1"/>
</dbReference>
<accession>A0A0L7N2S3</accession>
<dbReference type="PATRIC" id="fig|285.49.peg.5219"/>
<dbReference type="EMBL" id="JNVD01000008">
    <property type="protein sequence ID" value="KOC28499.1"/>
    <property type="molecule type" value="Genomic_DNA"/>
</dbReference>
<dbReference type="InterPro" id="IPR042100">
    <property type="entry name" value="Bug_dom1"/>
</dbReference>
<dbReference type="RefSeq" id="WP_053282159.1">
    <property type="nucleotide sequence ID" value="NZ_JNVD01000008.1"/>
</dbReference>
<gene>
    <name evidence="2" type="ORF">GL58_25125</name>
</gene>
<protein>
    <submittedName>
        <fullName evidence="2">ABC transporter substrate-binding protein</fullName>
    </submittedName>
</protein>
<evidence type="ECO:0000313" key="2">
    <source>
        <dbReference type="EMBL" id="KOC28499.1"/>
    </source>
</evidence>
<dbReference type="Gene3D" id="3.40.190.10">
    <property type="entry name" value="Periplasmic binding protein-like II"/>
    <property type="match status" value="1"/>
</dbReference>
<dbReference type="PROSITE" id="PS51318">
    <property type="entry name" value="TAT"/>
    <property type="match status" value="1"/>
</dbReference>
<evidence type="ECO:0000313" key="3">
    <source>
        <dbReference type="Proteomes" id="UP000037442"/>
    </source>
</evidence>
<dbReference type="CDD" id="cd07012">
    <property type="entry name" value="PBP2_Bug_TTT"/>
    <property type="match status" value="1"/>
</dbReference>
<dbReference type="InterPro" id="IPR005064">
    <property type="entry name" value="BUG"/>
</dbReference>
<organism evidence="2 3">
    <name type="scientific">Comamonas testosteroni</name>
    <name type="common">Pseudomonas testosteroni</name>
    <dbReference type="NCBI Taxonomy" id="285"/>
    <lineage>
        <taxon>Bacteria</taxon>
        <taxon>Pseudomonadati</taxon>
        <taxon>Pseudomonadota</taxon>
        <taxon>Betaproteobacteria</taxon>
        <taxon>Burkholderiales</taxon>
        <taxon>Comamonadaceae</taxon>
        <taxon>Comamonas</taxon>
    </lineage>
</organism>
<dbReference type="PIRSF" id="PIRSF017082">
    <property type="entry name" value="YflP"/>
    <property type="match status" value="1"/>
</dbReference>
<evidence type="ECO:0000256" key="1">
    <source>
        <dbReference type="ARBA" id="ARBA00006987"/>
    </source>
</evidence>
<reference evidence="3" key="1">
    <citation type="submission" date="2014-06" db="EMBL/GenBank/DDBJ databases">
        <title>Draft genome sequence of C. testosteroni WDL7.</title>
        <authorList>
            <person name="Wu Y."/>
            <person name="Seshan H."/>
            <person name="Arumugam K."/>
        </authorList>
    </citation>
    <scope>NUCLEOTIDE SEQUENCE [LARGE SCALE GENOMIC DNA]</scope>
    <source>
        <strain evidence="3">WDL7</strain>
    </source>
</reference>
<sequence length="336" mass="35312">MKQARRYLLAALLGAGLLGAGLLGAGMLGAGMPSKAQAQAFPSKPIKLIVPFGPGSGTDTSARYFGRKLQELTGQPVVVENKAGANGFIAVKQVLSAPADGYTVFIGSNSTLAVNAALFRHLPYDPVTDFSPLTMMMRSPAMLAVMPQAAYSDLKGMISHARANPGKVNFGAGSAGYQLMGELFNDAARIETVHVPFKGAGETTTAVASGTVDYTFAEVTAVQELARGGRVKVLAVASDKRVSTSPDIPTATEAGLPGFEAYTWVGAMVSAKTPAAETARLAELFTAISKMDETRAFYERLGAIPMTGGPAQMHEFQKNEIALWKRIVVKAKVPLQ</sequence>
<dbReference type="Pfam" id="PF03401">
    <property type="entry name" value="TctC"/>
    <property type="match status" value="1"/>
</dbReference>
<comment type="caution">
    <text evidence="2">The sequence shown here is derived from an EMBL/GenBank/DDBJ whole genome shotgun (WGS) entry which is preliminary data.</text>
</comment>
<proteinExistence type="inferred from homology"/>
<name>A0A0L7N2S3_COMTE</name>
<dbReference type="InterPro" id="IPR006311">
    <property type="entry name" value="TAT_signal"/>
</dbReference>
<dbReference type="Gene3D" id="3.40.190.150">
    <property type="entry name" value="Bordetella uptake gene, domain 1"/>
    <property type="match status" value="1"/>
</dbReference>
<dbReference type="AlphaFoldDB" id="A0A0L7N2S3"/>